<evidence type="ECO:0000313" key="2">
    <source>
        <dbReference type="EMBL" id="KAH3665869.1"/>
    </source>
</evidence>
<proteinExistence type="predicted"/>
<keyword evidence="1" id="KW-0472">Membrane</keyword>
<protein>
    <submittedName>
        <fullName evidence="2">Uncharacterized protein</fullName>
    </submittedName>
</protein>
<keyword evidence="1" id="KW-1133">Transmembrane helix</keyword>
<keyword evidence="1" id="KW-0812">Transmembrane</keyword>
<dbReference type="RefSeq" id="XP_046061073.1">
    <property type="nucleotide sequence ID" value="XM_046205095.1"/>
</dbReference>
<dbReference type="Proteomes" id="UP000769157">
    <property type="component" value="Unassembled WGS sequence"/>
</dbReference>
<dbReference type="GeneID" id="70236023"/>
<reference evidence="2" key="1">
    <citation type="journal article" date="2021" name="Open Biol.">
        <title>Shared evolutionary footprints suggest mitochondrial oxidative damage underlies multiple complex I losses in fungi.</title>
        <authorList>
            <person name="Schikora-Tamarit M.A."/>
            <person name="Marcet-Houben M."/>
            <person name="Nosek J."/>
            <person name="Gabaldon T."/>
        </authorList>
    </citation>
    <scope>NUCLEOTIDE SEQUENCE</scope>
    <source>
        <strain evidence="2">CBS6075</strain>
    </source>
</reference>
<name>A0A9P8T529_9ASCO</name>
<keyword evidence="3" id="KW-1185">Reference proteome</keyword>
<feature type="transmembrane region" description="Helical" evidence="1">
    <location>
        <begin position="58"/>
        <end position="77"/>
    </location>
</feature>
<dbReference type="EMBL" id="JAEUBE010000295">
    <property type="protein sequence ID" value="KAH3665869.1"/>
    <property type="molecule type" value="Genomic_DNA"/>
</dbReference>
<evidence type="ECO:0000313" key="3">
    <source>
        <dbReference type="Proteomes" id="UP000769157"/>
    </source>
</evidence>
<accession>A0A9P8T529</accession>
<dbReference type="AlphaFoldDB" id="A0A9P8T529"/>
<evidence type="ECO:0000256" key="1">
    <source>
        <dbReference type="SAM" id="Phobius"/>
    </source>
</evidence>
<organism evidence="2 3">
    <name type="scientific">Ogataea philodendri</name>
    <dbReference type="NCBI Taxonomy" id="1378263"/>
    <lineage>
        <taxon>Eukaryota</taxon>
        <taxon>Fungi</taxon>
        <taxon>Dikarya</taxon>
        <taxon>Ascomycota</taxon>
        <taxon>Saccharomycotina</taxon>
        <taxon>Pichiomycetes</taxon>
        <taxon>Pichiales</taxon>
        <taxon>Pichiaceae</taxon>
        <taxon>Ogataea</taxon>
    </lineage>
</organism>
<reference evidence="2" key="2">
    <citation type="submission" date="2021-01" db="EMBL/GenBank/DDBJ databases">
        <authorList>
            <person name="Schikora-Tamarit M.A."/>
        </authorList>
    </citation>
    <scope>NUCLEOTIDE SEQUENCE</scope>
    <source>
        <strain evidence="2">CBS6075</strain>
    </source>
</reference>
<gene>
    <name evidence="2" type="ORF">OGAPHI_004058</name>
</gene>
<sequence length="143" mass="15751">MTSWLSHSTVSPTMVDKHSIAVSNVSSDNSPSKISEQRAELDRICSKGMSMIHDLMHARTKVFVLVGLVALELARVVRMYRMDSMFAPRSWCALVSNSMSVNGVFLTSSSSSGRIFRNSSRVSVDGPDNVEMISSTAFVHSKY</sequence>
<comment type="caution">
    <text evidence="2">The sequence shown here is derived from an EMBL/GenBank/DDBJ whole genome shotgun (WGS) entry which is preliminary data.</text>
</comment>